<dbReference type="Gene3D" id="3.30.70.1290">
    <property type="entry name" value="Transposase IS200-like"/>
    <property type="match status" value="1"/>
</dbReference>
<evidence type="ECO:0000313" key="2">
    <source>
        <dbReference type="Proteomes" id="UP000023772"/>
    </source>
</evidence>
<gene>
    <name evidence="1" type="ORF">FH5T_08550</name>
</gene>
<accession>A0ABN4D5E4</accession>
<dbReference type="InterPro" id="IPR036515">
    <property type="entry name" value="Transposase_17_sf"/>
</dbReference>
<sequence length="160" mass="18569">MPNHFHLMVYLNSFEIEVENSNGESKDKYGVKWGTCVNKRRDFYKSIAVLLRSYTRAINNQENRTGSLFQMKTKAKCLTDNSEITPAWFQSNFGTIVNIEDPERSYPQVCFNYIHLNPVSGKLVENQEDWEFSSCRDFSGLRNGTLVCESRVEEFGLKLM</sequence>
<name>A0ABN4D5E4_9BACT</name>
<dbReference type="EMBL" id="CP007451">
    <property type="protein sequence ID" value="AHW61802.1"/>
    <property type="molecule type" value="Genomic_DNA"/>
</dbReference>
<reference evidence="1 2" key="1">
    <citation type="submission" date="2014-03" db="EMBL/GenBank/DDBJ databases">
        <title>Complete genome sequence of a deeply braunched marine Bacteroidia bacterium Draconibacterium orientale type strain FH5T.</title>
        <authorList>
            <person name="Li X."/>
            <person name="Wang X."/>
            <person name="Xie Z."/>
            <person name="Du Z."/>
            <person name="Chen G."/>
        </authorList>
    </citation>
    <scope>NUCLEOTIDE SEQUENCE [LARGE SCALE GENOMIC DNA]</scope>
    <source>
        <strain evidence="1 2">FH5</strain>
    </source>
</reference>
<protein>
    <recommendedName>
        <fullName evidence="3">Transposase</fullName>
    </recommendedName>
</protein>
<dbReference type="Proteomes" id="UP000023772">
    <property type="component" value="Chromosome"/>
</dbReference>
<dbReference type="PANTHER" id="PTHR34322">
    <property type="entry name" value="TRANSPOSASE, Y1_TNP DOMAIN-CONTAINING"/>
    <property type="match status" value="1"/>
</dbReference>
<evidence type="ECO:0008006" key="3">
    <source>
        <dbReference type="Google" id="ProtNLM"/>
    </source>
</evidence>
<evidence type="ECO:0000313" key="1">
    <source>
        <dbReference type="EMBL" id="AHW61802.1"/>
    </source>
</evidence>
<keyword evidence="2" id="KW-1185">Reference proteome</keyword>
<dbReference type="PANTHER" id="PTHR34322:SF2">
    <property type="entry name" value="TRANSPOSASE IS200-LIKE DOMAIN-CONTAINING PROTEIN"/>
    <property type="match status" value="1"/>
</dbReference>
<organism evidence="1 2">
    <name type="scientific">Draconibacterium orientale</name>
    <dbReference type="NCBI Taxonomy" id="1168034"/>
    <lineage>
        <taxon>Bacteria</taxon>
        <taxon>Pseudomonadati</taxon>
        <taxon>Bacteroidota</taxon>
        <taxon>Bacteroidia</taxon>
        <taxon>Marinilabiliales</taxon>
        <taxon>Prolixibacteraceae</taxon>
        <taxon>Draconibacterium</taxon>
    </lineage>
</organism>
<proteinExistence type="predicted"/>